<organism evidence="1 2">
    <name type="scientific">Lactobacillus phage LP65</name>
    <dbReference type="NCBI Taxonomy" id="2892344"/>
    <lineage>
        <taxon>Viruses</taxon>
        <taxon>Duplodnaviria</taxon>
        <taxon>Heunggongvirae</taxon>
        <taxon>Uroviricota</taxon>
        <taxon>Caudoviricetes</taxon>
        <taxon>Herelleviridae</taxon>
        <taxon>Salchichonvirus</taxon>
        <taxon>Salchichonvirus LP65</taxon>
    </lineage>
</organism>
<protein>
    <submittedName>
        <fullName evidence="1">Orf45</fullName>
    </submittedName>
</protein>
<name>Q5ULR9_9CAUD</name>
<reference evidence="1 2" key="1">
    <citation type="journal article" date="2004" name="J. Bacteriol.">
        <title>Lactobacillus plantarum bacteriophage LP65: a new member of the SPO1-like genus of the family Myoviridae.</title>
        <authorList>
            <person name="Chibani-Chennoufi S."/>
            <person name="Dillmann M.L."/>
            <person name="Marvin-Guy L."/>
            <person name="Rami-Shojaei S."/>
            <person name="Brussow H."/>
        </authorList>
    </citation>
    <scope>NUCLEOTIDE SEQUENCE</scope>
</reference>
<proteinExistence type="predicted"/>
<dbReference type="InterPro" id="IPR047729">
    <property type="entry name" value="Sce7726-like"/>
</dbReference>
<dbReference type="Proteomes" id="UP000002117">
    <property type="component" value="Segment"/>
</dbReference>
<keyword evidence="2" id="KW-1185">Reference proteome</keyword>
<accession>Q5ULR9</accession>
<dbReference type="KEGG" id="vg:3197414"/>
<dbReference type="OrthoDB" id="7989at10239"/>
<dbReference type="RefSeq" id="YP_164680.1">
    <property type="nucleotide sequence ID" value="NC_006565.1"/>
</dbReference>
<sequence>MTESYAGQLKGRLLKAKTIISYDLGELGDTKVLFEKSIGQHTVADCLLLSKVVGVVGIEFKSAHDTTRRLKRQLLDYLKVCQHVYVMCDKSILSHVLSITNDKMFENVGVIVTQDYEDEIVLGSLKKAQANPAFSLYTLADSLLWKGELYTLLKTIVTRPDLIDKNRKHISTGRTRAQGAIANNGMISSIRQDWTKRKMLTVYNNLVSDSVGTRAIVEMYLQNAMNPDKSVTMYRLGQDYESLR</sequence>
<gene>
    <name evidence="1" type="ORF">orf45</name>
</gene>
<evidence type="ECO:0000313" key="1">
    <source>
        <dbReference type="EMBL" id="AAV35865.1"/>
    </source>
</evidence>
<dbReference type="EMBL" id="AY682195">
    <property type="protein sequence ID" value="AAV35865.1"/>
    <property type="molecule type" value="Genomic_DNA"/>
</dbReference>
<dbReference type="NCBIfam" id="NF033832">
    <property type="entry name" value="sce7726_fam"/>
    <property type="match status" value="1"/>
</dbReference>
<evidence type="ECO:0000313" key="2">
    <source>
        <dbReference type="Proteomes" id="UP000002117"/>
    </source>
</evidence>